<dbReference type="GO" id="GO:0000981">
    <property type="term" value="F:DNA-binding transcription factor activity, RNA polymerase II-specific"/>
    <property type="evidence" value="ECO:0007669"/>
    <property type="project" value="TreeGrafter"/>
</dbReference>
<gene>
    <name evidence="7" type="ORF">BVC80_1547g6</name>
</gene>
<sequence>MSSKRKPSMGRQKIEIKRIEKRNARQVAFSKCRVGLFKKASEHCTLCGAETAVIVFSPAEKSYSFCHPSVDTIVDRYLLGGNYILLKMSVASTLM</sequence>
<dbReference type="PANTHER" id="PTHR11945">
    <property type="entry name" value="MADS BOX PROTEIN"/>
    <property type="match status" value="1"/>
</dbReference>
<dbReference type="PANTHER" id="PTHR11945:SF629">
    <property type="entry name" value="OS02G0164450 PROTEIN"/>
    <property type="match status" value="1"/>
</dbReference>
<keyword evidence="4" id="KW-0804">Transcription</keyword>
<dbReference type="EMBL" id="MVGT01000485">
    <property type="protein sequence ID" value="OVA16555.1"/>
    <property type="molecule type" value="Genomic_DNA"/>
</dbReference>
<keyword evidence="2" id="KW-0805">Transcription regulation</keyword>
<dbReference type="SMART" id="SM00432">
    <property type="entry name" value="MADS"/>
    <property type="match status" value="1"/>
</dbReference>
<accession>A0A200R1H2</accession>
<dbReference type="SUPFAM" id="SSF55455">
    <property type="entry name" value="SRF-like"/>
    <property type="match status" value="1"/>
</dbReference>
<dbReference type="InterPro" id="IPR002100">
    <property type="entry name" value="TF_MADSbox"/>
</dbReference>
<dbReference type="Proteomes" id="UP000195402">
    <property type="component" value="Unassembled WGS sequence"/>
</dbReference>
<dbReference type="GO" id="GO:0046983">
    <property type="term" value="F:protein dimerization activity"/>
    <property type="evidence" value="ECO:0007669"/>
    <property type="project" value="InterPro"/>
</dbReference>
<evidence type="ECO:0000256" key="3">
    <source>
        <dbReference type="ARBA" id="ARBA00023125"/>
    </source>
</evidence>
<evidence type="ECO:0000256" key="1">
    <source>
        <dbReference type="ARBA" id="ARBA00004123"/>
    </source>
</evidence>
<comment type="subcellular location">
    <subcellularLocation>
        <location evidence="1">Nucleus</location>
    </subcellularLocation>
</comment>
<evidence type="ECO:0000256" key="5">
    <source>
        <dbReference type="ARBA" id="ARBA00023242"/>
    </source>
</evidence>
<evidence type="ECO:0000313" key="8">
    <source>
        <dbReference type="Proteomes" id="UP000195402"/>
    </source>
</evidence>
<evidence type="ECO:0000259" key="6">
    <source>
        <dbReference type="PROSITE" id="PS50066"/>
    </source>
</evidence>
<proteinExistence type="predicted"/>
<dbReference type="GO" id="GO:0000978">
    <property type="term" value="F:RNA polymerase II cis-regulatory region sequence-specific DNA binding"/>
    <property type="evidence" value="ECO:0007669"/>
    <property type="project" value="TreeGrafter"/>
</dbReference>
<name>A0A200R1H2_MACCD</name>
<protein>
    <submittedName>
        <fullName evidence="7">Transcription factor</fullName>
    </submittedName>
</protein>
<dbReference type="InterPro" id="IPR036879">
    <property type="entry name" value="TF_MADSbox_sf"/>
</dbReference>
<evidence type="ECO:0000256" key="4">
    <source>
        <dbReference type="ARBA" id="ARBA00023163"/>
    </source>
</evidence>
<feature type="domain" description="MADS-box" evidence="6">
    <location>
        <begin position="9"/>
        <end position="69"/>
    </location>
</feature>
<dbReference type="OMA" id="CGGEFFI"/>
<comment type="caution">
    <text evidence="7">The sequence shown here is derived from an EMBL/GenBank/DDBJ whole genome shotgun (WGS) entry which is preliminary data.</text>
</comment>
<dbReference type="AlphaFoldDB" id="A0A200R1H2"/>
<dbReference type="InParanoid" id="A0A200R1H2"/>
<dbReference type="Pfam" id="PF00319">
    <property type="entry name" value="SRF-TF"/>
    <property type="match status" value="1"/>
</dbReference>
<keyword evidence="5" id="KW-0539">Nucleus</keyword>
<evidence type="ECO:0000313" key="7">
    <source>
        <dbReference type="EMBL" id="OVA16555.1"/>
    </source>
</evidence>
<dbReference type="PRINTS" id="PR00404">
    <property type="entry name" value="MADSDOMAIN"/>
</dbReference>
<dbReference type="GO" id="GO:0005634">
    <property type="term" value="C:nucleus"/>
    <property type="evidence" value="ECO:0007669"/>
    <property type="project" value="UniProtKB-SubCell"/>
</dbReference>
<dbReference type="FunFam" id="3.40.1810.10:FF:000006">
    <property type="entry name" value="Agamous-like MADS-box protein AGL62"/>
    <property type="match status" value="1"/>
</dbReference>
<evidence type="ECO:0000256" key="2">
    <source>
        <dbReference type="ARBA" id="ARBA00023015"/>
    </source>
</evidence>
<dbReference type="Gene3D" id="3.40.1810.10">
    <property type="entry name" value="Transcription factor, MADS-box"/>
    <property type="match status" value="1"/>
</dbReference>
<keyword evidence="8" id="KW-1185">Reference proteome</keyword>
<dbReference type="PROSITE" id="PS50066">
    <property type="entry name" value="MADS_BOX_2"/>
    <property type="match status" value="1"/>
</dbReference>
<reference evidence="7 8" key="1">
    <citation type="journal article" date="2017" name="Mol. Plant">
        <title>The Genome of Medicinal Plant Macleaya cordata Provides New Insights into Benzylisoquinoline Alkaloids Metabolism.</title>
        <authorList>
            <person name="Liu X."/>
            <person name="Liu Y."/>
            <person name="Huang P."/>
            <person name="Ma Y."/>
            <person name="Qing Z."/>
            <person name="Tang Q."/>
            <person name="Cao H."/>
            <person name="Cheng P."/>
            <person name="Zheng Y."/>
            <person name="Yuan Z."/>
            <person name="Zhou Y."/>
            <person name="Liu J."/>
            <person name="Tang Z."/>
            <person name="Zhuo Y."/>
            <person name="Zhang Y."/>
            <person name="Yu L."/>
            <person name="Huang J."/>
            <person name="Yang P."/>
            <person name="Peng Q."/>
            <person name="Zhang J."/>
            <person name="Jiang W."/>
            <person name="Zhang Z."/>
            <person name="Lin K."/>
            <person name="Ro D.K."/>
            <person name="Chen X."/>
            <person name="Xiong X."/>
            <person name="Shang Y."/>
            <person name="Huang S."/>
            <person name="Zeng J."/>
        </authorList>
    </citation>
    <scope>NUCLEOTIDE SEQUENCE [LARGE SCALE GENOMIC DNA]</scope>
    <source>
        <strain evidence="8">cv. BLH2017</strain>
        <tissue evidence="7">Root</tissue>
    </source>
</reference>
<dbReference type="OrthoDB" id="1898716at2759"/>
<organism evidence="7 8">
    <name type="scientific">Macleaya cordata</name>
    <name type="common">Five-seeded plume-poppy</name>
    <name type="synonym">Bocconia cordata</name>
    <dbReference type="NCBI Taxonomy" id="56857"/>
    <lineage>
        <taxon>Eukaryota</taxon>
        <taxon>Viridiplantae</taxon>
        <taxon>Streptophyta</taxon>
        <taxon>Embryophyta</taxon>
        <taxon>Tracheophyta</taxon>
        <taxon>Spermatophyta</taxon>
        <taxon>Magnoliopsida</taxon>
        <taxon>Ranunculales</taxon>
        <taxon>Papaveraceae</taxon>
        <taxon>Papaveroideae</taxon>
        <taxon>Macleaya</taxon>
    </lineage>
</organism>
<keyword evidence="3" id="KW-0238">DNA-binding</keyword>